<dbReference type="RefSeq" id="WP_264325875.1">
    <property type="nucleotide sequence ID" value="NZ_JADEXQ010000051.1"/>
</dbReference>
<accession>A0A928VR38</accession>
<keyword evidence="4" id="KW-0145">Chemotaxis</keyword>
<evidence type="ECO:0000256" key="5">
    <source>
        <dbReference type="SAM" id="MobiDB-lite"/>
    </source>
</evidence>
<dbReference type="AlphaFoldDB" id="A0A928VR38"/>
<dbReference type="GO" id="GO:0006935">
    <property type="term" value="P:chemotaxis"/>
    <property type="evidence" value="ECO:0007669"/>
    <property type="project" value="UniProtKB-UniRule"/>
</dbReference>
<dbReference type="EC" id="3.1.1.61" evidence="2"/>
<dbReference type="Gene3D" id="3.40.50.180">
    <property type="entry name" value="Methylesterase CheB, C-terminal domain"/>
    <property type="match status" value="1"/>
</dbReference>
<comment type="catalytic activity">
    <reaction evidence="3">
        <text>[protein]-L-glutamate 5-O-methyl ester + H2O = L-glutamyl-[protein] + methanol + H(+)</text>
        <dbReference type="Rhea" id="RHEA:23236"/>
        <dbReference type="Rhea" id="RHEA-COMP:10208"/>
        <dbReference type="Rhea" id="RHEA-COMP:10311"/>
        <dbReference type="ChEBI" id="CHEBI:15377"/>
        <dbReference type="ChEBI" id="CHEBI:15378"/>
        <dbReference type="ChEBI" id="CHEBI:17790"/>
        <dbReference type="ChEBI" id="CHEBI:29973"/>
        <dbReference type="ChEBI" id="CHEBI:82795"/>
        <dbReference type="EC" id="3.1.1.61"/>
    </reaction>
</comment>
<dbReference type="InterPro" id="IPR000673">
    <property type="entry name" value="Sig_transdc_resp-reg_Me-estase"/>
</dbReference>
<evidence type="ECO:0000256" key="2">
    <source>
        <dbReference type="ARBA" id="ARBA00039140"/>
    </source>
</evidence>
<feature type="region of interest" description="Disordered" evidence="5">
    <location>
        <begin position="1"/>
        <end position="21"/>
    </location>
</feature>
<protein>
    <recommendedName>
        <fullName evidence="2">protein-glutamate methylesterase</fullName>
        <ecNumber evidence="2">3.1.1.61</ecNumber>
    </recommendedName>
</protein>
<gene>
    <name evidence="7" type="ORF">IQ266_15025</name>
</gene>
<dbReference type="PROSITE" id="PS50122">
    <property type="entry name" value="CHEB"/>
    <property type="match status" value="1"/>
</dbReference>
<organism evidence="7 8">
    <name type="scientific">Romeriopsis navalis LEGE 11480</name>
    <dbReference type="NCBI Taxonomy" id="2777977"/>
    <lineage>
        <taxon>Bacteria</taxon>
        <taxon>Bacillati</taxon>
        <taxon>Cyanobacteriota</taxon>
        <taxon>Cyanophyceae</taxon>
        <taxon>Leptolyngbyales</taxon>
        <taxon>Leptolyngbyaceae</taxon>
        <taxon>Romeriopsis</taxon>
        <taxon>Romeriopsis navalis</taxon>
    </lineage>
</organism>
<evidence type="ECO:0000259" key="6">
    <source>
        <dbReference type="PROSITE" id="PS50122"/>
    </source>
</evidence>
<name>A0A928VR38_9CYAN</name>
<feature type="compositionally biased region" description="Basic and acidic residues" evidence="5">
    <location>
        <begin position="1"/>
        <end position="18"/>
    </location>
</feature>
<dbReference type="Proteomes" id="UP000625316">
    <property type="component" value="Unassembled WGS sequence"/>
</dbReference>
<dbReference type="PANTHER" id="PTHR42872:SF6">
    <property type="entry name" value="PROTEIN-GLUTAMATE METHYLESTERASE_PROTEIN-GLUTAMINE GLUTAMINASE"/>
    <property type="match status" value="1"/>
</dbReference>
<feature type="region of interest" description="Disordered" evidence="5">
    <location>
        <begin position="267"/>
        <end position="291"/>
    </location>
</feature>
<feature type="active site" evidence="4">
    <location>
        <position position="66"/>
    </location>
</feature>
<dbReference type="SUPFAM" id="SSF52738">
    <property type="entry name" value="Methylesterase CheB, C-terminal domain"/>
    <property type="match status" value="1"/>
</dbReference>
<evidence type="ECO:0000256" key="1">
    <source>
        <dbReference type="ARBA" id="ARBA00022801"/>
    </source>
</evidence>
<dbReference type="CDD" id="cd16434">
    <property type="entry name" value="CheB-CheR_fusion"/>
    <property type="match status" value="1"/>
</dbReference>
<feature type="active site" evidence="4">
    <location>
        <position position="39"/>
    </location>
</feature>
<feature type="domain" description="CheB-type methylesterase" evidence="6">
    <location>
        <begin position="25"/>
        <end position="212"/>
    </location>
</feature>
<evidence type="ECO:0000313" key="8">
    <source>
        <dbReference type="Proteomes" id="UP000625316"/>
    </source>
</evidence>
<dbReference type="GO" id="GO:0000156">
    <property type="term" value="F:phosphorelay response regulator activity"/>
    <property type="evidence" value="ECO:0007669"/>
    <property type="project" value="InterPro"/>
</dbReference>
<sequence length="291" mass="31152">MTSQDFDRDSASRDRALPHEQLSAPVTDADFPLVGIGASAGGLEAFSQLLRSLPNDTGMAFIFVQHLEPDHKSLLSEILARTTSMPIVEVEDGMLIVPNYVYVIPPNHHMTYQLGRFQLQARQRMPGKIYQPIDIFFNSLAIALESQAIAIVLSGNGADGTVGITAIKAAGGITFAQAPQSADFISMPKTVIATGYVDFVLTPAQIATELLAISRHPYIKRPNNTIFDAATDENNAALATILALVRSAMGVDFTHYKQGVLQRRLAAAGNPGPSGKPTGLCAIPQRTSHGS</sequence>
<evidence type="ECO:0000313" key="7">
    <source>
        <dbReference type="EMBL" id="MBE9031045.1"/>
    </source>
</evidence>
<evidence type="ECO:0000256" key="3">
    <source>
        <dbReference type="ARBA" id="ARBA00048267"/>
    </source>
</evidence>
<reference evidence="7" key="1">
    <citation type="submission" date="2020-10" db="EMBL/GenBank/DDBJ databases">
        <authorList>
            <person name="Castelo-Branco R."/>
            <person name="Eusebio N."/>
            <person name="Adriana R."/>
            <person name="Vieira A."/>
            <person name="Brugerolle De Fraissinette N."/>
            <person name="Rezende De Castro R."/>
            <person name="Schneider M.P."/>
            <person name="Vasconcelos V."/>
            <person name="Leao P.N."/>
        </authorList>
    </citation>
    <scope>NUCLEOTIDE SEQUENCE</scope>
    <source>
        <strain evidence="7">LEGE 11480</strain>
    </source>
</reference>
<dbReference type="InterPro" id="IPR035909">
    <property type="entry name" value="CheB_C"/>
</dbReference>
<keyword evidence="8" id="KW-1185">Reference proteome</keyword>
<dbReference type="GO" id="GO:0005737">
    <property type="term" value="C:cytoplasm"/>
    <property type="evidence" value="ECO:0007669"/>
    <property type="project" value="InterPro"/>
</dbReference>
<dbReference type="GO" id="GO:0008984">
    <property type="term" value="F:protein-glutamate methylesterase activity"/>
    <property type="evidence" value="ECO:0007669"/>
    <property type="project" value="UniProtKB-EC"/>
</dbReference>
<proteinExistence type="predicted"/>
<dbReference type="PANTHER" id="PTHR42872">
    <property type="entry name" value="PROTEIN-GLUTAMATE METHYLESTERASE/PROTEIN-GLUTAMINE GLUTAMINASE"/>
    <property type="match status" value="1"/>
</dbReference>
<dbReference type="Pfam" id="PF01339">
    <property type="entry name" value="CheB_methylest"/>
    <property type="match status" value="1"/>
</dbReference>
<keyword evidence="1 4" id="KW-0378">Hydrolase</keyword>
<evidence type="ECO:0000256" key="4">
    <source>
        <dbReference type="PROSITE-ProRule" id="PRU00050"/>
    </source>
</evidence>
<dbReference type="EMBL" id="JADEXQ010000051">
    <property type="protein sequence ID" value="MBE9031045.1"/>
    <property type="molecule type" value="Genomic_DNA"/>
</dbReference>
<feature type="active site" evidence="4">
    <location>
        <position position="159"/>
    </location>
</feature>
<comment type="caution">
    <text evidence="7">The sequence shown here is derived from an EMBL/GenBank/DDBJ whole genome shotgun (WGS) entry which is preliminary data.</text>
</comment>